<sequence>MADNPLQNVSFPSNGRTAHGYLALPESGAGPGVVVIQEWWGLTSHIADVTNRLAAEGFVALAPDLYGGTTTHDSDEAGKLMSELPVQQAATDLAGAVDFLLDHDAVVGRKVGAVGFCMGGGFVLVLAAQQGDRIGAAVPFYGVLGEDYPSFENLSAPLLGHFGEQDEMAGPDAVKSLADRIEAESGHRPDFRLYPAGHAFFNDENHMGTYDPEQATIAWHETLNFLRANLR</sequence>
<protein>
    <submittedName>
        <fullName evidence="2">Dienelactone hydrolase family protein</fullName>
        <ecNumber evidence="2">3.1.-.-</ecNumber>
    </submittedName>
</protein>
<reference evidence="2 3" key="1">
    <citation type="submission" date="2024-03" db="EMBL/GenBank/DDBJ databases">
        <title>Actinomycetospora sp. OC33-EN08, a novel actinomycete isolated from wild orchid (Aerides multiflora).</title>
        <authorList>
            <person name="Suriyachadkun C."/>
        </authorList>
    </citation>
    <scope>NUCLEOTIDE SEQUENCE [LARGE SCALE GENOMIC DNA]</scope>
    <source>
        <strain evidence="2 3">OC33-EN08</strain>
    </source>
</reference>
<dbReference type="InterPro" id="IPR051049">
    <property type="entry name" value="Dienelactone_hydrolase-like"/>
</dbReference>
<dbReference type="SUPFAM" id="SSF53474">
    <property type="entry name" value="alpha/beta-Hydrolases"/>
    <property type="match status" value="1"/>
</dbReference>
<organism evidence="2 3">
    <name type="scientific">Actinomycetospora aurantiaca</name>
    <dbReference type="NCBI Taxonomy" id="3129233"/>
    <lineage>
        <taxon>Bacteria</taxon>
        <taxon>Bacillati</taxon>
        <taxon>Actinomycetota</taxon>
        <taxon>Actinomycetes</taxon>
        <taxon>Pseudonocardiales</taxon>
        <taxon>Pseudonocardiaceae</taxon>
        <taxon>Actinomycetospora</taxon>
    </lineage>
</organism>
<dbReference type="Proteomes" id="UP001385809">
    <property type="component" value="Unassembled WGS sequence"/>
</dbReference>
<dbReference type="PANTHER" id="PTHR46623:SF6">
    <property type="entry name" value="ALPHA_BETA-HYDROLASES SUPERFAMILY PROTEIN"/>
    <property type="match status" value="1"/>
</dbReference>
<gene>
    <name evidence="2" type="ORF">WCD74_04510</name>
</gene>
<comment type="caution">
    <text evidence="2">The sequence shown here is derived from an EMBL/GenBank/DDBJ whole genome shotgun (WGS) entry which is preliminary data.</text>
</comment>
<dbReference type="EMBL" id="JBBEGN010000001">
    <property type="protein sequence ID" value="MEJ2867014.1"/>
    <property type="molecule type" value="Genomic_DNA"/>
</dbReference>
<dbReference type="Pfam" id="PF01738">
    <property type="entry name" value="DLH"/>
    <property type="match status" value="1"/>
</dbReference>
<feature type="domain" description="Dienelactone hydrolase" evidence="1">
    <location>
        <begin position="20"/>
        <end position="228"/>
    </location>
</feature>
<proteinExistence type="predicted"/>
<keyword evidence="2" id="KW-0378">Hydrolase</keyword>
<keyword evidence="3" id="KW-1185">Reference proteome</keyword>
<dbReference type="InterPro" id="IPR029058">
    <property type="entry name" value="AB_hydrolase_fold"/>
</dbReference>
<dbReference type="InterPro" id="IPR002925">
    <property type="entry name" value="Dienelactn_hydro"/>
</dbReference>
<dbReference type="RefSeq" id="WP_337693619.1">
    <property type="nucleotide sequence ID" value="NZ_JBBEGN010000001.1"/>
</dbReference>
<name>A0ABU8MJA4_9PSEU</name>
<dbReference type="EC" id="3.1.-.-" evidence="2"/>
<evidence type="ECO:0000259" key="1">
    <source>
        <dbReference type="Pfam" id="PF01738"/>
    </source>
</evidence>
<accession>A0ABU8MJA4</accession>
<dbReference type="Gene3D" id="3.40.50.1820">
    <property type="entry name" value="alpha/beta hydrolase"/>
    <property type="match status" value="1"/>
</dbReference>
<evidence type="ECO:0000313" key="3">
    <source>
        <dbReference type="Proteomes" id="UP001385809"/>
    </source>
</evidence>
<evidence type="ECO:0000313" key="2">
    <source>
        <dbReference type="EMBL" id="MEJ2867014.1"/>
    </source>
</evidence>
<dbReference type="GO" id="GO:0016787">
    <property type="term" value="F:hydrolase activity"/>
    <property type="evidence" value="ECO:0007669"/>
    <property type="project" value="UniProtKB-KW"/>
</dbReference>
<dbReference type="PANTHER" id="PTHR46623">
    <property type="entry name" value="CARBOXYMETHYLENEBUTENOLIDASE-RELATED"/>
    <property type="match status" value="1"/>
</dbReference>